<gene>
    <name evidence="16" type="ORF">VC82_1653</name>
</gene>
<dbReference type="HOGENOM" id="CLU_031397_0_0_10"/>
<evidence type="ECO:0000256" key="3">
    <source>
        <dbReference type="ARBA" id="ARBA00012584"/>
    </source>
</evidence>
<evidence type="ECO:0000259" key="15">
    <source>
        <dbReference type="PROSITE" id="PS51163"/>
    </source>
</evidence>
<feature type="binding site" evidence="14">
    <location>
        <position position="68"/>
    </location>
    <ligand>
        <name>L-threonine</name>
        <dbReference type="ChEBI" id="CHEBI:57926"/>
    </ligand>
</feature>
<dbReference type="PANTHER" id="PTHR17490:SF16">
    <property type="entry name" value="THREONYLCARBAMOYL-AMP SYNTHASE"/>
    <property type="match status" value="1"/>
</dbReference>
<feature type="domain" description="YrdC-like" evidence="15">
    <location>
        <begin position="19"/>
        <end position="204"/>
    </location>
</feature>
<accession>A0A0D5YTR4</accession>
<dbReference type="InterPro" id="IPR038385">
    <property type="entry name" value="Sua5/YwlC_C"/>
</dbReference>
<dbReference type="GO" id="GO:0006450">
    <property type="term" value="P:regulation of translational fidelity"/>
    <property type="evidence" value="ECO:0007669"/>
    <property type="project" value="TreeGrafter"/>
</dbReference>
<feature type="binding site" evidence="14">
    <location>
        <position position="41"/>
    </location>
    <ligand>
        <name>L-threonine</name>
        <dbReference type="ChEBI" id="CHEBI:57926"/>
    </ligand>
</feature>
<keyword evidence="9 13" id="KW-0547">Nucleotide-binding</keyword>
<sequence length="330" mass="35773">MLCIVFAVIPLQPMSSGITTDIANCRQLLHQGELVAIPTETVYGLAANIYDEAAIKKIFETKGRPLFNPLIVHIHDIGQLSKLAAHVPENALKLAEKFWPGPLTLILPKQDTISDLITAGKETVGIRMPNHPLTLELLKGLDFPVAAPSANPFTRVSPTSAQHVADYFGDTVTVLDGGPCTVGLESTIVGFDGETPIIYRKGGVPIEAIEQCVGAVKLVLKNEKAPEAPGMLLKHYSPRTKLILTDNLEKALSRTEFEKIGVLSFYTDDYPKATVVKVLSKSKSLEEAAKNLFDALHQLDTVGLEVIIAERLPDKGLGISINDRLERAGN</sequence>
<dbReference type="PROSITE" id="PS51163">
    <property type="entry name" value="YRDC"/>
    <property type="match status" value="1"/>
</dbReference>
<keyword evidence="6 13" id="KW-0808">Transferase</keyword>
<dbReference type="Gene3D" id="3.40.50.11030">
    <property type="entry name" value="Threonylcarbamoyl-AMP synthase, C-terminal domain"/>
    <property type="match status" value="1"/>
</dbReference>
<evidence type="ECO:0000256" key="5">
    <source>
        <dbReference type="ARBA" id="ARBA00022490"/>
    </source>
</evidence>
<evidence type="ECO:0000256" key="12">
    <source>
        <dbReference type="ARBA" id="ARBA00048366"/>
    </source>
</evidence>
<evidence type="ECO:0000256" key="14">
    <source>
        <dbReference type="PIRSR" id="PIRSR004930-1"/>
    </source>
</evidence>
<feature type="binding site" evidence="14">
    <location>
        <position position="64"/>
    </location>
    <ligand>
        <name>ATP</name>
        <dbReference type="ChEBI" id="CHEBI:30616"/>
    </ligand>
</feature>
<dbReference type="InterPro" id="IPR010923">
    <property type="entry name" value="T(6)A37_SUA5"/>
</dbReference>
<protein>
    <recommendedName>
        <fullName evidence="4 13">Threonylcarbamoyl-AMP synthase</fullName>
        <shortName evidence="13">TC-AMP synthase</shortName>
        <ecNumber evidence="3 13">2.7.7.87</ecNumber>
    </recommendedName>
    <alternativeName>
        <fullName evidence="11 13">L-threonylcarbamoyladenylate synthase</fullName>
    </alternativeName>
</protein>
<dbReference type="KEGG" id="mlt:VC82_1653"/>
<feature type="binding site" evidence="14">
    <location>
        <position position="73"/>
    </location>
    <ligand>
        <name>L-threonine</name>
        <dbReference type="ChEBI" id="CHEBI:57926"/>
    </ligand>
</feature>
<organism evidence="16 17">
    <name type="scientific">Flagellimonas lutaonensis</name>
    <dbReference type="NCBI Taxonomy" id="516051"/>
    <lineage>
        <taxon>Bacteria</taxon>
        <taxon>Pseudomonadati</taxon>
        <taxon>Bacteroidota</taxon>
        <taxon>Flavobacteriia</taxon>
        <taxon>Flavobacteriales</taxon>
        <taxon>Flavobacteriaceae</taxon>
        <taxon>Flagellimonas</taxon>
    </lineage>
</organism>
<dbReference type="STRING" id="516051.VC82_1653"/>
<keyword evidence="8 13" id="KW-0548">Nucleotidyltransferase</keyword>
<dbReference type="GO" id="GO:0061710">
    <property type="term" value="F:L-threonylcarbamoyladenylate synthase"/>
    <property type="evidence" value="ECO:0007669"/>
    <property type="project" value="UniProtKB-EC"/>
</dbReference>
<dbReference type="GO" id="GO:0005737">
    <property type="term" value="C:cytoplasm"/>
    <property type="evidence" value="ECO:0007669"/>
    <property type="project" value="UniProtKB-SubCell"/>
</dbReference>
<reference evidence="16 17" key="1">
    <citation type="submission" date="2015-03" db="EMBL/GenBank/DDBJ databases">
        <title>Complete genome sequence of Muricauda lutaonensis CC-HSB-11T, isolated from a coastal hot spring.</title>
        <authorList>
            <person name="Kim K.M."/>
        </authorList>
    </citation>
    <scope>NUCLEOTIDE SEQUENCE [LARGE SCALE GENOMIC DNA]</scope>
    <source>
        <strain evidence="16 17">CC-HSB-11</strain>
    </source>
</reference>
<keyword evidence="5 13" id="KW-0963">Cytoplasm</keyword>
<comment type="function">
    <text evidence="13">Required for the formation of a threonylcarbamoyl group on adenosine at position 37 (t(6)A37) in tRNAs that read codons beginning with adenine.</text>
</comment>
<comment type="catalytic activity">
    <reaction evidence="12 13">
        <text>L-threonine + hydrogencarbonate + ATP = L-threonylcarbamoyladenylate + diphosphate + H2O</text>
        <dbReference type="Rhea" id="RHEA:36407"/>
        <dbReference type="ChEBI" id="CHEBI:15377"/>
        <dbReference type="ChEBI" id="CHEBI:17544"/>
        <dbReference type="ChEBI" id="CHEBI:30616"/>
        <dbReference type="ChEBI" id="CHEBI:33019"/>
        <dbReference type="ChEBI" id="CHEBI:57926"/>
        <dbReference type="ChEBI" id="CHEBI:73682"/>
        <dbReference type="EC" id="2.7.7.87"/>
    </reaction>
</comment>
<dbReference type="Pfam" id="PF03481">
    <property type="entry name" value="Sua5_C"/>
    <property type="match status" value="1"/>
</dbReference>
<evidence type="ECO:0000256" key="8">
    <source>
        <dbReference type="ARBA" id="ARBA00022695"/>
    </source>
</evidence>
<dbReference type="AlphaFoldDB" id="A0A0D5YTR4"/>
<dbReference type="GO" id="GO:0003725">
    <property type="term" value="F:double-stranded RNA binding"/>
    <property type="evidence" value="ECO:0007669"/>
    <property type="project" value="UniProtKB-UniRule"/>
</dbReference>
<dbReference type="Gene3D" id="3.90.870.10">
    <property type="entry name" value="DHBP synthase"/>
    <property type="match status" value="1"/>
</dbReference>
<dbReference type="EC" id="2.7.7.87" evidence="3 13"/>
<dbReference type="InterPro" id="IPR006070">
    <property type="entry name" value="Sua5-like_dom"/>
</dbReference>
<evidence type="ECO:0000256" key="9">
    <source>
        <dbReference type="ARBA" id="ARBA00022741"/>
    </source>
</evidence>
<feature type="binding site" evidence="14">
    <location>
        <position position="186"/>
    </location>
    <ligand>
        <name>L-threonine</name>
        <dbReference type="ChEBI" id="CHEBI:57926"/>
    </ligand>
</feature>
<keyword evidence="17" id="KW-1185">Reference proteome</keyword>
<dbReference type="PATRIC" id="fig|516051.4.peg.1707"/>
<evidence type="ECO:0000256" key="1">
    <source>
        <dbReference type="ARBA" id="ARBA00004496"/>
    </source>
</evidence>
<keyword evidence="7 13" id="KW-0819">tRNA processing</keyword>
<feature type="binding site" evidence="14">
    <location>
        <position position="123"/>
    </location>
    <ligand>
        <name>ATP</name>
        <dbReference type="ChEBI" id="CHEBI:30616"/>
    </ligand>
</feature>
<name>A0A0D5YTR4_9FLAO</name>
<dbReference type="InterPro" id="IPR050156">
    <property type="entry name" value="TC-AMP_synthase_SUA5"/>
</dbReference>
<evidence type="ECO:0000313" key="17">
    <source>
        <dbReference type="Proteomes" id="UP000032726"/>
    </source>
</evidence>
<feature type="binding site" evidence="14">
    <location>
        <position position="147"/>
    </location>
    <ligand>
        <name>L-threonine</name>
        <dbReference type="ChEBI" id="CHEBI:57926"/>
    </ligand>
</feature>
<dbReference type="InterPro" id="IPR017945">
    <property type="entry name" value="DHBP_synth_RibB-like_a/b_dom"/>
</dbReference>
<dbReference type="Pfam" id="PF01300">
    <property type="entry name" value="Sua5_yciO_yrdC"/>
    <property type="match status" value="1"/>
</dbReference>
<dbReference type="GO" id="GO:0005524">
    <property type="term" value="F:ATP binding"/>
    <property type="evidence" value="ECO:0007669"/>
    <property type="project" value="UniProtKB-UniRule"/>
</dbReference>
<feature type="binding site" evidence="14">
    <location>
        <position position="200"/>
    </location>
    <ligand>
        <name>ATP</name>
        <dbReference type="ChEBI" id="CHEBI:30616"/>
    </ligand>
</feature>
<feature type="binding site" evidence="14">
    <location>
        <position position="149"/>
    </location>
    <ligand>
        <name>ATP</name>
        <dbReference type="ChEBI" id="CHEBI:30616"/>
    </ligand>
</feature>
<dbReference type="Proteomes" id="UP000032726">
    <property type="component" value="Chromosome"/>
</dbReference>
<proteinExistence type="inferred from homology"/>
<dbReference type="SUPFAM" id="SSF55821">
    <property type="entry name" value="YrdC/RibB"/>
    <property type="match status" value="1"/>
</dbReference>
<keyword evidence="10 13" id="KW-0067">ATP-binding</keyword>
<evidence type="ECO:0000256" key="4">
    <source>
        <dbReference type="ARBA" id="ARBA00015492"/>
    </source>
</evidence>
<evidence type="ECO:0000256" key="11">
    <source>
        <dbReference type="ARBA" id="ARBA00029774"/>
    </source>
</evidence>
<evidence type="ECO:0000313" key="16">
    <source>
        <dbReference type="EMBL" id="AKA35266.1"/>
    </source>
</evidence>
<evidence type="ECO:0000256" key="2">
    <source>
        <dbReference type="ARBA" id="ARBA00007663"/>
    </source>
</evidence>
<evidence type="ECO:0000256" key="6">
    <source>
        <dbReference type="ARBA" id="ARBA00022679"/>
    </source>
</evidence>
<dbReference type="EMBL" id="CP011071">
    <property type="protein sequence ID" value="AKA35266.1"/>
    <property type="molecule type" value="Genomic_DNA"/>
</dbReference>
<comment type="subcellular location">
    <subcellularLocation>
        <location evidence="1 13">Cytoplasm</location>
    </subcellularLocation>
</comment>
<feature type="binding site" evidence="14">
    <location>
        <position position="127"/>
    </location>
    <ligand>
        <name>L-threonine</name>
        <dbReference type="ChEBI" id="CHEBI:57926"/>
    </ligand>
</feature>
<dbReference type="FunFam" id="3.90.870.10:FF:000009">
    <property type="entry name" value="Threonylcarbamoyl-AMP synthase, putative"/>
    <property type="match status" value="1"/>
</dbReference>
<evidence type="ECO:0000256" key="7">
    <source>
        <dbReference type="ARBA" id="ARBA00022694"/>
    </source>
</evidence>
<comment type="similarity">
    <text evidence="2 13">Belongs to the SUA5 family.</text>
</comment>
<dbReference type="InterPro" id="IPR005145">
    <property type="entry name" value="Sua5_C"/>
</dbReference>
<dbReference type="GO" id="GO:0008033">
    <property type="term" value="P:tRNA processing"/>
    <property type="evidence" value="ECO:0007669"/>
    <property type="project" value="UniProtKB-KW"/>
</dbReference>
<dbReference type="NCBIfam" id="TIGR00057">
    <property type="entry name" value="L-threonylcarbamoyladenylate synthase"/>
    <property type="match status" value="1"/>
</dbReference>
<feature type="binding site" evidence="14">
    <location>
        <position position="236"/>
    </location>
    <ligand>
        <name>ATP</name>
        <dbReference type="ChEBI" id="CHEBI:30616"/>
    </ligand>
</feature>
<dbReference type="PANTHER" id="PTHR17490">
    <property type="entry name" value="SUA5"/>
    <property type="match status" value="1"/>
</dbReference>
<dbReference type="GO" id="GO:0000049">
    <property type="term" value="F:tRNA binding"/>
    <property type="evidence" value="ECO:0007669"/>
    <property type="project" value="TreeGrafter"/>
</dbReference>
<dbReference type="PIRSF" id="PIRSF004930">
    <property type="entry name" value="Tln_factor_SUA5"/>
    <property type="match status" value="1"/>
</dbReference>
<feature type="binding site" evidence="14">
    <location>
        <position position="157"/>
    </location>
    <ligand>
        <name>ATP</name>
        <dbReference type="ChEBI" id="CHEBI:30616"/>
    </ligand>
</feature>
<evidence type="ECO:0000256" key="10">
    <source>
        <dbReference type="ARBA" id="ARBA00022840"/>
    </source>
</evidence>
<evidence type="ECO:0000256" key="13">
    <source>
        <dbReference type="PIRNR" id="PIRNR004930"/>
    </source>
</evidence>